<dbReference type="OrthoDB" id="4686328at2759"/>
<dbReference type="HOGENOM" id="CLU_325381_0_0_1"/>
<feature type="region of interest" description="Disordered" evidence="1">
    <location>
        <begin position="764"/>
        <end position="785"/>
    </location>
</feature>
<evidence type="ECO:0000256" key="1">
    <source>
        <dbReference type="SAM" id="MobiDB-lite"/>
    </source>
</evidence>
<sequence length="785" mass="86422">MAPAAAKIDFDVEVDPGSTPYFGTLIIKNLRQNGHDKVTIQGFLGVVFKSPEVTAAIQVNPENLHEWGRYQGQDLFTESIEAGAIYVMAKLNFAGPYTFEAVERFRWQINGNLTEDPERWKKSFEVYADRLPSGTISVECAAAPESHLTDVQQVLRLQTDSSAIVLRVPPGKTTLCKVPAIGYRVVPDKLVNPLETVVAEVNAWPNQLVVQKDETVSTTVTYGQVVHYLAVDVKVDRIQAVSTDEFYIKVTKSGTDKTLGDTFSTSGHTAKLRRLPWYIATKKEVVPQDDFVDVSIAKADIKEEQVPGPFVHLNVEVKGGSGLDRAMAVHLLKTTAHAENTVYKGSVRTKPGSTSFPLVTPGEYTVRAVGFVDKWVVYAVFTDPTLEVKPDGTSKLSLSLLAGANLKVRGFPGFLSFGGITNLINRTGQDFINARAASLFKYAGIDGGGDPDTHLPDDPATTITIKLAKQHGKPPVPAGYIINPDFLSECQAHNLCAGHVMPVKEPLKKALKYRRLLDDIPETIDDSLGGYVLAVNWLIRTVAPEVTFGWQVNLWGGGKGPAWTYGEQSPAVPAKQTADYVNSLNVFNAHYRPDFLAVDRYEADDFTERGYGKEYCYGPYEWRRFFDFCAALSLDLKVPVVPWQIPASRIPLVTDHVEDLEKEHWGTGGSYILGDAGVGSEIDNINRKILDIEFSPLPSVRTVRDLFKRGEPFDLTQPAYMDLPLRGIPGVLLGGGQTTGIVDTIGMTGPWTQKKLREYRPHALSLENSIDPEANGPKNDVDMEE</sequence>
<comment type="caution">
    <text evidence="2">The sequence shown here is derived from an EMBL/GenBank/DDBJ whole genome shotgun (WGS) entry which is preliminary data.</text>
</comment>
<proteinExistence type="predicted"/>
<protein>
    <submittedName>
        <fullName evidence="2">Uncharacterized protein</fullName>
    </submittedName>
</protein>
<name>A0A014P926_9HYPO</name>
<accession>A0A014P926</accession>
<evidence type="ECO:0000313" key="3">
    <source>
        <dbReference type="Proteomes" id="UP000030151"/>
    </source>
</evidence>
<evidence type="ECO:0000313" key="2">
    <source>
        <dbReference type="EMBL" id="EXU99922.1"/>
    </source>
</evidence>
<dbReference type="AlphaFoldDB" id="A0A014P926"/>
<gene>
    <name evidence="2" type="ORF">X797_007051</name>
</gene>
<dbReference type="Proteomes" id="UP000030151">
    <property type="component" value="Unassembled WGS sequence"/>
</dbReference>
<organism evidence="2 3">
    <name type="scientific">Metarhizium robertsii</name>
    <dbReference type="NCBI Taxonomy" id="568076"/>
    <lineage>
        <taxon>Eukaryota</taxon>
        <taxon>Fungi</taxon>
        <taxon>Dikarya</taxon>
        <taxon>Ascomycota</taxon>
        <taxon>Pezizomycotina</taxon>
        <taxon>Sordariomycetes</taxon>
        <taxon>Hypocreomycetidae</taxon>
        <taxon>Hypocreales</taxon>
        <taxon>Clavicipitaceae</taxon>
        <taxon>Metarhizium</taxon>
    </lineage>
</organism>
<dbReference type="eggNOG" id="ENOG502T5AR">
    <property type="taxonomic scope" value="Eukaryota"/>
</dbReference>
<reference evidence="2 3" key="1">
    <citation type="submission" date="2014-02" db="EMBL/GenBank/DDBJ databases">
        <title>The genome sequence of the entomopathogenic fungus Metarhizium robertsii ARSEF 2575.</title>
        <authorList>
            <person name="Giuliano Garisto Donzelli B."/>
            <person name="Roe B.A."/>
            <person name="Macmil S.L."/>
            <person name="Krasnoff S.B."/>
            <person name="Gibson D.M."/>
        </authorList>
    </citation>
    <scope>NUCLEOTIDE SEQUENCE [LARGE SCALE GENOMIC DNA]</scope>
    <source>
        <strain evidence="2 3">ARSEF 2575</strain>
    </source>
</reference>
<dbReference type="EMBL" id="JELW01000016">
    <property type="protein sequence ID" value="EXU99922.1"/>
    <property type="molecule type" value="Genomic_DNA"/>
</dbReference>